<organism evidence="2 3">
    <name type="scientific">Haloarcula rubra</name>
    <dbReference type="NCBI Taxonomy" id="2487747"/>
    <lineage>
        <taxon>Archaea</taxon>
        <taxon>Methanobacteriati</taxon>
        <taxon>Methanobacteriota</taxon>
        <taxon>Stenosarchaea group</taxon>
        <taxon>Halobacteria</taxon>
        <taxon>Halobacteriales</taxon>
        <taxon>Haloarculaceae</taxon>
        <taxon>Haloarcula</taxon>
    </lineage>
</organism>
<dbReference type="InterPro" id="IPR056613">
    <property type="entry name" value="DUF7287"/>
</dbReference>
<sequence>MAPASSTRGQMPIDFLTGMAVFFVVVGFVLLFVPDLLTPTDGGQETALVADRVGTQLVELHLGDPGTTTLSTCAFWFFNQSGANPCATFDTSATLTDQVGVGERYGVNVTLRRDVAGDATREVLCADGGTVVPCSSGGSPLAVGPPPHTGDASVATARRHVSLDGTAATLRVEVW</sequence>
<gene>
    <name evidence="2" type="ORF">EGH21_20245</name>
</gene>
<proteinExistence type="predicted"/>
<dbReference type="Proteomes" id="UP001430377">
    <property type="component" value="Unassembled WGS sequence"/>
</dbReference>
<evidence type="ECO:0000313" key="3">
    <source>
        <dbReference type="Proteomes" id="UP001430377"/>
    </source>
</evidence>
<keyword evidence="1" id="KW-1133">Transmembrane helix</keyword>
<accession>A0AAW4PVK6</accession>
<feature type="transmembrane region" description="Helical" evidence="1">
    <location>
        <begin position="12"/>
        <end position="33"/>
    </location>
</feature>
<comment type="caution">
    <text evidence="2">The sequence shown here is derived from an EMBL/GenBank/DDBJ whole genome shotgun (WGS) entry which is preliminary data.</text>
</comment>
<dbReference type="Pfam" id="PF23958">
    <property type="entry name" value="DUF7287"/>
    <property type="match status" value="1"/>
</dbReference>
<reference evidence="2 3" key="1">
    <citation type="submission" date="2021-06" db="EMBL/GenBank/DDBJ databases">
        <title>Halomicroarcula sp. a new haloarchaeum isolated from saline soil.</title>
        <authorList>
            <person name="Duran-Viseras A."/>
            <person name="Sanchez-Porro C."/>
            <person name="Ventosa A."/>
        </authorList>
    </citation>
    <scope>NUCLEOTIDE SEQUENCE [LARGE SCALE GENOMIC DNA]</scope>
    <source>
        <strain evidence="2 3">F13</strain>
    </source>
</reference>
<name>A0AAW4PVK6_9EURY</name>
<dbReference type="RefSeq" id="WP_220620228.1">
    <property type="nucleotide sequence ID" value="NZ_RKLR01000013.1"/>
</dbReference>
<protein>
    <submittedName>
        <fullName evidence="2">Uncharacterized protein</fullName>
    </submittedName>
</protein>
<keyword evidence="3" id="KW-1185">Reference proteome</keyword>
<evidence type="ECO:0000313" key="2">
    <source>
        <dbReference type="EMBL" id="MBX0325361.1"/>
    </source>
</evidence>
<keyword evidence="1" id="KW-0472">Membrane</keyword>
<keyword evidence="1" id="KW-0812">Transmembrane</keyword>
<evidence type="ECO:0000256" key="1">
    <source>
        <dbReference type="SAM" id="Phobius"/>
    </source>
</evidence>
<dbReference type="AlphaFoldDB" id="A0AAW4PVK6"/>
<dbReference type="EMBL" id="RKLR01000013">
    <property type="protein sequence ID" value="MBX0325361.1"/>
    <property type="molecule type" value="Genomic_DNA"/>
</dbReference>